<gene>
    <name evidence="2" type="primary">tssA</name>
    <name evidence="2" type="ORF">H3221_06475</name>
</gene>
<dbReference type="InterPro" id="IPR010657">
    <property type="entry name" value="ImpA_N"/>
</dbReference>
<proteinExistence type="predicted"/>
<evidence type="ECO:0000313" key="2">
    <source>
        <dbReference type="EMBL" id="MBG0834756.1"/>
    </source>
</evidence>
<organism evidence="2 3">
    <name type="scientific">Pseudomonas chaetocerotis</name>
    <dbReference type="NCBI Taxonomy" id="2758695"/>
    <lineage>
        <taxon>Bacteria</taxon>
        <taxon>Pseudomonadati</taxon>
        <taxon>Pseudomonadota</taxon>
        <taxon>Gammaproteobacteria</taxon>
        <taxon>Pseudomonadales</taxon>
        <taxon>Pseudomonadaceae</taxon>
        <taxon>Pseudomonas</taxon>
    </lineage>
</organism>
<keyword evidence="3" id="KW-1185">Reference proteome</keyword>
<reference evidence="2" key="1">
    <citation type="submission" date="2020-07" db="EMBL/GenBank/DDBJ databases">
        <title>Pseudomonas chaetoceroseae sp. nov., a new member of the Pseudomonas oleovorans group isolated from a culture of Chaetoceros calcitrans.</title>
        <authorList>
            <person name="Girard L."/>
            <person name="Lood C."/>
            <person name="De Mot R."/>
            <person name="Baudart J."/>
        </authorList>
    </citation>
    <scope>NUCLEOTIDE SEQUENCE</scope>
    <source>
        <strain evidence="2">536</strain>
    </source>
</reference>
<dbReference type="RefSeq" id="WP_196474365.1">
    <property type="nucleotide sequence ID" value="NZ_JACFYX020000002.1"/>
</dbReference>
<feature type="domain" description="ImpA N-terminal" evidence="1">
    <location>
        <begin position="7"/>
        <end position="129"/>
    </location>
</feature>
<dbReference type="EMBL" id="JACFYX010000004">
    <property type="protein sequence ID" value="MBG0834756.1"/>
    <property type="molecule type" value="Genomic_DNA"/>
</dbReference>
<dbReference type="PANTHER" id="PTHR37951:SF1">
    <property type="entry name" value="TYPE VI SECRETION SYSTEM COMPONENT TSSA1"/>
    <property type="match status" value="1"/>
</dbReference>
<evidence type="ECO:0000313" key="3">
    <source>
        <dbReference type="Proteomes" id="UP000596932"/>
    </source>
</evidence>
<dbReference type="PANTHER" id="PTHR37951">
    <property type="entry name" value="CYTOPLASMIC PROTEIN-RELATED"/>
    <property type="match status" value="1"/>
</dbReference>
<protein>
    <submittedName>
        <fullName evidence="2">Type VI secretion system protein TssA</fullName>
    </submittedName>
</protein>
<dbReference type="NCBIfam" id="TIGR03363">
    <property type="entry name" value="VI_chp_8"/>
    <property type="match status" value="1"/>
</dbReference>
<dbReference type="Pfam" id="PF06812">
    <property type="entry name" value="ImpA_N"/>
    <property type="match status" value="1"/>
</dbReference>
<accession>A0A931CVJ6</accession>
<dbReference type="Proteomes" id="UP000596932">
    <property type="component" value="Unassembled WGS sequence"/>
</dbReference>
<comment type="caution">
    <text evidence="2">The sequence shown here is derived from an EMBL/GenBank/DDBJ whole genome shotgun (WGS) entry which is preliminary data.</text>
</comment>
<evidence type="ECO:0000259" key="1">
    <source>
        <dbReference type="Pfam" id="PF06812"/>
    </source>
</evidence>
<dbReference type="InterPro" id="IPR017740">
    <property type="entry name" value="TssA-like"/>
</dbReference>
<dbReference type="AlphaFoldDB" id="A0A931CVJ6"/>
<sequence>MENSLLLTAVSDASPCGDDLEYDSDFLQLERDALGRPERAMGDSIQPAEPPEWRQLEQACHLLLQRSKDLRITRYLLQSRLALRGLEGLADSLELIFELLSRYWPEIHPQLDADDDNDPTVRINTLSALTCETTIGLLRSAVLVRSRVFGNITLRAALNAAGLHLANSESLSVEELGGALQDADSEALQLTHEALKRALHSLNAIEQLVSEQVGSAQGVDFSALQQPLKLALQVLGDSPVGAASEDYPAGGEAAPEQLAQHAPVPVAARASGEISNRDDVLRSLERILTYYARHEPSSPLPVLLNRARSLVNADFATIVRNLIPDGMSQFENLRGPDADQA</sequence>
<name>A0A931CVJ6_9PSED</name>